<evidence type="ECO:0000313" key="3">
    <source>
        <dbReference type="EMBL" id="MFD2671329.1"/>
    </source>
</evidence>
<gene>
    <name evidence="3" type="ORF">ACFSUC_06885</name>
</gene>
<dbReference type="Gene3D" id="2.60.120.560">
    <property type="entry name" value="Exo-inulinase, domain 1"/>
    <property type="match status" value="1"/>
</dbReference>
<dbReference type="Gene3D" id="3.20.20.80">
    <property type="entry name" value="Glycosidases"/>
    <property type="match status" value="1"/>
</dbReference>
<keyword evidence="2" id="KW-0732">Signal</keyword>
<proteinExistence type="inferred from homology"/>
<accession>A0ABW5R986</accession>
<sequence>MQMTRKTFWMQVLVTLLIISMLPLASTGEKTAQAASTLIERVNTDKAMYSPGESVSLYVDLVNRTQRALTGTVSMKLTHLGERVETMNQPVQLSVGASTTSSFNWSPPLTDFKGYHVEVVVSGSDGTVLDRSATAVDVSSDWKKFPRYGFLSSFSASEVPDPYNWIWQMKNYHLNGIQFYDWQWKHHIPYSPAAQWPEIANRPVDRKVIEDFIQASHQYGMMAMNYNLINGAYDRYWEDGSGVQLSWGLFRNGNGGYTQTDQDQHCCLPPSWATETIYLFNPAHTGWQSYLFQEEAKVFQNLGFDGWHIDSLGDRGALWDSQQQPVDLKLTFAPFVNNARTQLDKRMVFNSVGTYGQDEIASGANVDFVYSELWDDPGTLTYGDLNRIAEDVQVRTDKAIVFAAYMNRDYSKSIPDGQTAYFNEPGIRLANSTIFAAGASHIELGDGDGMLSTEYFVDQKLKMSDSLRDATLDQYHFLTAYENLLRDGMKRGNHVAELTGYPTSMDGESGKIWTLAKSKPGVDVLHLINLKNSVSDRWRDPNANAPAPDVLSGIPVKWHVEGTLAPNAKLYMASPEIEHGKPQTLSYTTGQDAKGRYLSFQLPSLHYWDMLWIDKQTETFGTIALDENFETAFNGAIPANWQAESGNWSVQQPAGHSKEMTVSQGGILSYQPGFSQGDYDLSAHVFLPDQQTNAALLARKQFAGGFYQLELKDGSQWALWKKNNDSSWRELASGSFPYEANSYHYMQMSLTGTTISVSIDLQPLAVVTDEDQPFYRGTVGLRSENEARFDNIQVELQ</sequence>
<dbReference type="EMBL" id="JBHUMM010000010">
    <property type="protein sequence ID" value="MFD2671329.1"/>
    <property type="molecule type" value="Genomic_DNA"/>
</dbReference>
<dbReference type="CDD" id="cd14745">
    <property type="entry name" value="GH66"/>
    <property type="match status" value="1"/>
</dbReference>
<keyword evidence="3" id="KW-0378">Hydrolase</keyword>
<dbReference type="Pfam" id="PF13199">
    <property type="entry name" value="Glyco_hydro_66"/>
    <property type="match status" value="1"/>
</dbReference>
<dbReference type="InterPro" id="IPR013783">
    <property type="entry name" value="Ig-like_fold"/>
</dbReference>
<evidence type="ECO:0000313" key="4">
    <source>
        <dbReference type="Proteomes" id="UP001597497"/>
    </source>
</evidence>
<protein>
    <submittedName>
        <fullName evidence="3">Glycoside hydrolase family 66 protein</fullName>
    </submittedName>
</protein>
<comment type="caution">
    <text evidence="3">The sequence shown here is derived from an EMBL/GenBank/DDBJ whole genome shotgun (WGS) entry which is preliminary data.</text>
</comment>
<evidence type="ECO:0000256" key="2">
    <source>
        <dbReference type="ARBA" id="ARBA00022729"/>
    </source>
</evidence>
<dbReference type="InterPro" id="IPR025092">
    <property type="entry name" value="Glyco_hydro_66"/>
</dbReference>
<dbReference type="RefSeq" id="WP_379928782.1">
    <property type="nucleotide sequence ID" value="NZ_JBHUMM010000010.1"/>
</dbReference>
<evidence type="ECO:0000256" key="1">
    <source>
        <dbReference type="ARBA" id="ARBA00010837"/>
    </source>
</evidence>
<organism evidence="3 4">
    <name type="scientific">Marinicrinis sediminis</name>
    <dbReference type="NCBI Taxonomy" id="1652465"/>
    <lineage>
        <taxon>Bacteria</taxon>
        <taxon>Bacillati</taxon>
        <taxon>Bacillota</taxon>
        <taxon>Bacilli</taxon>
        <taxon>Bacillales</taxon>
        <taxon>Paenibacillaceae</taxon>
    </lineage>
</organism>
<dbReference type="Gene3D" id="2.60.40.10">
    <property type="entry name" value="Immunoglobulins"/>
    <property type="match status" value="1"/>
</dbReference>
<dbReference type="GO" id="GO:0016787">
    <property type="term" value="F:hydrolase activity"/>
    <property type="evidence" value="ECO:0007669"/>
    <property type="project" value="UniProtKB-KW"/>
</dbReference>
<comment type="similarity">
    <text evidence="1">Belongs to the glycosyl hydrolase 66 family.</text>
</comment>
<dbReference type="Proteomes" id="UP001597497">
    <property type="component" value="Unassembled WGS sequence"/>
</dbReference>
<keyword evidence="4" id="KW-1185">Reference proteome</keyword>
<name>A0ABW5R986_9BACL</name>
<dbReference type="InterPro" id="IPR013780">
    <property type="entry name" value="Glyco_hydro_b"/>
</dbReference>
<reference evidence="4" key="1">
    <citation type="journal article" date="2019" name="Int. J. Syst. Evol. Microbiol.">
        <title>The Global Catalogue of Microorganisms (GCM) 10K type strain sequencing project: providing services to taxonomists for standard genome sequencing and annotation.</title>
        <authorList>
            <consortium name="The Broad Institute Genomics Platform"/>
            <consortium name="The Broad Institute Genome Sequencing Center for Infectious Disease"/>
            <person name="Wu L."/>
            <person name="Ma J."/>
        </authorList>
    </citation>
    <scope>NUCLEOTIDE SEQUENCE [LARGE SCALE GENOMIC DNA]</scope>
    <source>
        <strain evidence="4">KCTC 33676</strain>
    </source>
</reference>
<dbReference type="Gene3D" id="2.60.40.1180">
    <property type="entry name" value="Golgi alpha-mannosidase II"/>
    <property type="match status" value="1"/>
</dbReference>